<sequence>MTSNEDCGPSVEDQISSVDSTNDLNDDNNNTGSSRPKKKRKTMHDSFELIERFNSFDLEDGETVDPLLGVSQKLFPIMGKVASLITKIRKEESNKTTTQSHSQSKSRKRKRNSLMIISKAVQLKTELENWSPPTFRNLQIEDPLFDLASTLATAEAYRYATLLYLHQAVPEIPSSSSHSLAENILMLFASIPTTSRTCITHLFPLLVASCEAEPGDEREWVKERWGLLSKKMWIGTIDRAFEVVKEVWARKDSLRNKKDQTNVDNSSSDRNSTSPRSDISDEDAYYKVTKRINEAVNSDDDRSLDNEPDVRVGGWAHWTTVMEDWNWEVLLA</sequence>
<reference evidence="1" key="1">
    <citation type="submission" date="2023-04" db="EMBL/GenBank/DDBJ databases">
        <title>Ambrosiozyma monospora NBRC 10751.</title>
        <authorList>
            <person name="Ichikawa N."/>
            <person name="Sato H."/>
            <person name="Tonouchi N."/>
        </authorList>
    </citation>
    <scope>NUCLEOTIDE SEQUENCE</scope>
    <source>
        <strain evidence="1">NBRC 10751</strain>
    </source>
</reference>
<comment type="caution">
    <text evidence="1">The sequence shown here is derived from an EMBL/GenBank/DDBJ whole genome shotgun (WGS) entry which is preliminary data.</text>
</comment>
<dbReference type="Proteomes" id="UP001165064">
    <property type="component" value="Unassembled WGS sequence"/>
</dbReference>
<dbReference type="EMBL" id="BSXS01006765">
    <property type="protein sequence ID" value="GME86161.1"/>
    <property type="molecule type" value="Genomic_DNA"/>
</dbReference>
<evidence type="ECO:0000313" key="1">
    <source>
        <dbReference type="EMBL" id="GME86161.1"/>
    </source>
</evidence>
<gene>
    <name evidence="1" type="ORF">Amon02_000788500</name>
</gene>
<accession>A0ACB5TDR8</accession>
<organism evidence="1 2">
    <name type="scientific">Ambrosiozyma monospora</name>
    <name type="common">Yeast</name>
    <name type="synonym">Endomycopsis monosporus</name>
    <dbReference type="NCBI Taxonomy" id="43982"/>
    <lineage>
        <taxon>Eukaryota</taxon>
        <taxon>Fungi</taxon>
        <taxon>Dikarya</taxon>
        <taxon>Ascomycota</taxon>
        <taxon>Saccharomycotina</taxon>
        <taxon>Pichiomycetes</taxon>
        <taxon>Pichiales</taxon>
        <taxon>Pichiaceae</taxon>
        <taxon>Ambrosiozyma</taxon>
    </lineage>
</organism>
<proteinExistence type="predicted"/>
<protein>
    <submittedName>
        <fullName evidence="1">Unnamed protein product</fullName>
    </submittedName>
</protein>
<name>A0ACB5TDR8_AMBMO</name>
<keyword evidence="2" id="KW-1185">Reference proteome</keyword>
<evidence type="ECO:0000313" key="2">
    <source>
        <dbReference type="Proteomes" id="UP001165064"/>
    </source>
</evidence>